<keyword evidence="3" id="KW-1185">Reference proteome</keyword>
<keyword evidence="1" id="KW-0472">Membrane</keyword>
<evidence type="ECO:0000313" key="2">
    <source>
        <dbReference type="EMBL" id="QIL47560.1"/>
    </source>
</evidence>
<gene>
    <name evidence="2" type="ORF">G7082_02915</name>
</gene>
<proteinExistence type="predicted"/>
<organism evidence="2 3">
    <name type="scientific">Vagococcus hydrophili</name>
    <dbReference type="NCBI Taxonomy" id="2714947"/>
    <lineage>
        <taxon>Bacteria</taxon>
        <taxon>Bacillati</taxon>
        <taxon>Bacillota</taxon>
        <taxon>Bacilli</taxon>
        <taxon>Lactobacillales</taxon>
        <taxon>Enterococcaceae</taxon>
        <taxon>Vagococcus</taxon>
    </lineage>
</organism>
<keyword evidence="1" id="KW-0812">Transmembrane</keyword>
<evidence type="ECO:0000256" key="1">
    <source>
        <dbReference type="SAM" id="Phobius"/>
    </source>
</evidence>
<dbReference type="KEGG" id="vhy:G7082_02915"/>
<name>A0A6G8ARE5_9ENTE</name>
<dbReference type="AlphaFoldDB" id="A0A6G8ARE5"/>
<feature type="transmembrane region" description="Helical" evidence="1">
    <location>
        <begin position="9"/>
        <end position="25"/>
    </location>
</feature>
<protein>
    <submittedName>
        <fullName evidence="2">Uncharacterized protein</fullName>
    </submittedName>
</protein>
<dbReference type="RefSeq" id="WP_166033733.1">
    <property type="nucleotide sequence ID" value="NZ_CP049887.1"/>
</dbReference>
<dbReference type="EMBL" id="CP049887">
    <property type="protein sequence ID" value="QIL47560.1"/>
    <property type="molecule type" value="Genomic_DNA"/>
</dbReference>
<accession>A0A6G8ARE5</accession>
<reference evidence="2 3" key="1">
    <citation type="submission" date="2020-03" db="EMBL/GenBank/DDBJ databases">
        <title>Vagococcus sp. nov., isolated from beetles.</title>
        <authorList>
            <person name="Hyun D.-W."/>
            <person name="Bae J.-W."/>
        </authorList>
    </citation>
    <scope>NUCLEOTIDE SEQUENCE [LARGE SCALE GENOMIC DNA]</scope>
    <source>
        <strain evidence="2 3">HDW17B</strain>
    </source>
</reference>
<sequence>MNIYAVRRYGALLVVFVLGMILGSLDGKLIAVLGIPMFMMFLFNLDIASFQPKKKRSEKYAK</sequence>
<dbReference type="Proteomes" id="UP000501747">
    <property type="component" value="Chromosome"/>
</dbReference>
<keyword evidence="1" id="KW-1133">Transmembrane helix</keyword>
<evidence type="ECO:0000313" key="3">
    <source>
        <dbReference type="Proteomes" id="UP000501747"/>
    </source>
</evidence>